<accession>A0ABZ0UQA9</accession>
<dbReference type="Pfam" id="PF09356">
    <property type="entry name" value="Phage_BR0599"/>
    <property type="match status" value="1"/>
</dbReference>
<sequence length="292" mass="33569">MSYIPNLSALCLKVILRNNGILGFTNCDQSFNFEGVLYQGSSMRNISKITKTSDLLDEGFNLEIKLPHHILDVFNVMDEVYDNSTISLFSLQLENADKEYRMRNSKSTKIYSGTIKSITLNEQWSTIEISSFKEFFKKIPTNIYSASCRADFCDNFCKKDKESYIMKNLVIKDIELRNRIYCSGVREYFNALNIANSGISRTDYLRILNYGHVIFHRTVLSEDMCFPVQIIAFRESLDRISIIELTKKIPTFVTLTDSFDLVCGCDKTMHMCSNTFQNAINFRGEPYLSNAA</sequence>
<evidence type="ECO:0000259" key="1">
    <source>
        <dbReference type="Pfam" id="PF09356"/>
    </source>
</evidence>
<dbReference type="Proteomes" id="UP001325140">
    <property type="component" value="Chromosome"/>
</dbReference>
<keyword evidence="3" id="KW-1185">Reference proteome</keyword>
<dbReference type="RefSeq" id="WP_323722499.1">
    <property type="nucleotide sequence ID" value="NZ_CP110343.1"/>
</dbReference>
<dbReference type="InterPro" id="IPR018964">
    <property type="entry name" value="Phage_phiJL001_Gp84_C"/>
</dbReference>
<protein>
    <submittedName>
        <fullName evidence="2">Phage protein</fullName>
    </submittedName>
</protein>
<dbReference type="EMBL" id="CP110343">
    <property type="protein sequence ID" value="WPX97852.1"/>
    <property type="molecule type" value="Genomic_DNA"/>
</dbReference>
<dbReference type="Pfam" id="PF09931">
    <property type="entry name" value="Phage_phiJL001_Gp84_N"/>
    <property type="match status" value="1"/>
</dbReference>
<evidence type="ECO:0000313" key="2">
    <source>
        <dbReference type="EMBL" id="WPX97852.1"/>
    </source>
</evidence>
<feature type="domain" description="Bacteriophage phiJL001 Gp84 C-terminal" evidence="1">
    <location>
        <begin position="241"/>
        <end position="290"/>
    </location>
</feature>
<name>A0ABZ0UQA9_9RICK</name>
<evidence type="ECO:0000313" key="3">
    <source>
        <dbReference type="Proteomes" id="UP001325140"/>
    </source>
</evidence>
<reference evidence="2" key="1">
    <citation type="submission" date="2022-10" db="EMBL/GenBank/DDBJ databases">
        <title>Host association and intracellularity evolved multiple times independently in the Rickettsiales.</title>
        <authorList>
            <person name="Castelli M."/>
            <person name="Nardi T."/>
            <person name="Gammuto L."/>
            <person name="Bellinzona G."/>
            <person name="Sabaneyeva E."/>
            <person name="Potekhin A."/>
            <person name="Serra V."/>
            <person name="Petroni G."/>
            <person name="Sassera D."/>
        </authorList>
    </citation>
    <scope>NUCLEOTIDE SEQUENCE [LARGE SCALE GENOMIC DNA]</scope>
    <source>
        <strain evidence="2">US_Bl 11III1</strain>
    </source>
</reference>
<gene>
    <name evidence="2" type="ORF">Fokcrypt_00375</name>
</gene>
<proteinExistence type="predicted"/>
<organism evidence="2 3">
    <name type="scientific">Candidatus Fokinia crypta</name>
    <dbReference type="NCBI Taxonomy" id="1920990"/>
    <lineage>
        <taxon>Bacteria</taxon>
        <taxon>Pseudomonadati</taxon>
        <taxon>Pseudomonadota</taxon>
        <taxon>Alphaproteobacteria</taxon>
        <taxon>Rickettsiales</taxon>
        <taxon>Candidatus Midichloriaceae</taxon>
        <taxon>Candidatus Fokinia</taxon>
    </lineage>
</organism>